<evidence type="ECO:0000313" key="3">
    <source>
        <dbReference type="EnsemblPlants" id="Ma05_p31390.1"/>
    </source>
</evidence>
<feature type="region of interest" description="Disordered" evidence="1">
    <location>
        <begin position="1"/>
        <end position="21"/>
    </location>
</feature>
<name>A0A804JAN3_MUSAM</name>
<dbReference type="AlphaFoldDB" id="A0A804JAN3"/>
<dbReference type="Gramene" id="Ma05_t31390.1">
    <property type="protein sequence ID" value="Ma05_p31390.1"/>
    <property type="gene ID" value="Ma05_g31390"/>
</dbReference>
<sequence length="148" mass="17140">MDPPRVPHATRRHREPNGRPNEKRVVKACVTAGFHVLRFSHQNKTYPCPSGLSRSAVGTRGKRRGFFLARLWSPRILVSLFILQSIGRPGLGWRFDRRVADPATWNIQRLTRLLFPHFSPLFYVRGNSERGRGEGYFLFKENNKKISI</sequence>
<gene>
    <name evidence="2" type="ORF">GSMUA_283270.1</name>
</gene>
<reference evidence="2" key="1">
    <citation type="submission" date="2021-03" db="EMBL/GenBank/DDBJ databases">
        <authorList>
            <consortium name="Genoscope - CEA"/>
            <person name="William W."/>
        </authorList>
    </citation>
    <scope>NUCLEOTIDE SEQUENCE</scope>
    <source>
        <strain evidence="2">Doubled-haploid Pahang</strain>
    </source>
</reference>
<proteinExistence type="predicted"/>
<evidence type="ECO:0000313" key="4">
    <source>
        <dbReference type="Proteomes" id="UP000012960"/>
    </source>
</evidence>
<keyword evidence="4" id="KW-1185">Reference proteome</keyword>
<dbReference type="EMBL" id="HG996470">
    <property type="protein sequence ID" value="CAG1840675.1"/>
    <property type="molecule type" value="Genomic_DNA"/>
</dbReference>
<evidence type="ECO:0000313" key="2">
    <source>
        <dbReference type="EMBL" id="CAG1840675.1"/>
    </source>
</evidence>
<protein>
    <submittedName>
        <fullName evidence="2">(wild Malaysian banana) hypothetical protein</fullName>
    </submittedName>
</protein>
<reference evidence="3" key="2">
    <citation type="submission" date="2021-05" db="UniProtKB">
        <authorList>
            <consortium name="EnsemblPlants"/>
        </authorList>
    </citation>
    <scope>IDENTIFICATION</scope>
    <source>
        <strain evidence="3">subsp. malaccensis</strain>
    </source>
</reference>
<dbReference type="EnsemblPlants" id="Ma05_t31390.1">
    <property type="protein sequence ID" value="Ma05_p31390.1"/>
    <property type="gene ID" value="Ma05_g31390"/>
</dbReference>
<evidence type="ECO:0000256" key="1">
    <source>
        <dbReference type="SAM" id="MobiDB-lite"/>
    </source>
</evidence>
<organism evidence="3 4">
    <name type="scientific">Musa acuminata subsp. malaccensis</name>
    <name type="common">Wild banana</name>
    <name type="synonym">Musa malaccensis</name>
    <dbReference type="NCBI Taxonomy" id="214687"/>
    <lineage>
        <taxon>Eukaryota</taxon>
        <taxon>Viridiplantae</taxon>
        <taxon>Streptophyta</taxon>
        <taxon>Embryophyta</taxon>
        <taxon>Tracheophyta</taxon>
        <taxon>Spermatophyta</taxon>
        <taxon>Magnoliopsida</taxon>
        <taxon>Liliopsida</taxon>
        <taxon>Zingiberales</taxon>
        <taxon>Musaceae</taxon>
        <taxon>Musa</taxon>
    </lineage>
</organism>
<accession>A0A804JAN3</accession>
<dbReference type="InParanoid" id="A0A804JAN3"/>
<dbReference type="Proteomes" id="UP000012960">
    <property type="component" value="Unplaced"/>
</dbReference>